<dbReference type="InterPro" id="IPR020946">
    <property type="entry name" value="Flavin_mOase-like"/>
</dbReference>
<name>A0A2S6N3M0_RHOGL</name>
<dbReference type="GO" id="GO:0050660">
    <property type="term" value="F:flavin adenine dinucleotide binding"/>
    <property type="evidence" value="ECO:0007669"/>
    <property type="project" value="InterPro"/>
</dbReference>
<reference evidence="8 9" key="1">
    <citation type="journal article" date="2018" name="Arch. Microbiol.">
        <title>New insights into the metabolic potential of the phototrophic purple bacterium Rhodopila globiformis DSM 161(T) from its draft genome sequence and evidence for a vanadium-dependent nitrogenase.</title>
        <authorList>
            <person name="Imhoff J.F."/>
            <person name="Rahn T."/>
            <person name="Kunzel S."/>
            <person name="Neulinger S.C."/>
        </authorList>
    </citation>
    <scope>NUCLEOTIDE SEQUENCE [LARGE SCALE GENOMIC DNA]</scope>
    <source>
        <strain evidence="8 9">DSM 161</strain>
    </source>
</reference>
<dbReference type="GO" id="GO:0050661">
    <property type="term" value="F:NADP binding"/>
    <property type="evidence" value="ECO:0007669"/>
    <property type="project" value="InterPro"/>
</dbReference>
<proteinExistence type="inferred from homology"/>
<evidence type="ECO:0000256" key="5">
    <source>
        <dbReference type="ARBA" id="ARBA00022857"/>
    </source>
</evidence>
<organism evidence="8 9">
    <name type="scientific">Rhodopila globiformis</name>
    <name type="common">Rhodopseudomonas globiformis</name>
    <dbReference type="NCBI Taxonomy" id="1071"/>
    <lineage>
        <taxon>Bacteria</taxon>
        <taxon>Pseudomonadati</taxon>
        <taxon>Pseudomonadota</taxon>
        <taxon>Alphaproteobacteria</taxon>
        <taxon>Acetobacterales</taxon>
        <taxon>Acetobacteraceae</taxon>
        <taxon>Rhodopila</taxon>
    </lineage>
</organism>
<comment type="similarity">
    <text evidence="2">Belongs to the FAD-binding monooxygenase family.</text>
</comment>
<keyword evidence="3" id="KW-0285">Flavoprotein</keyword>
<protein>
    <submittedName>
        <fullName evidence="8">Cyclohexanone monooxygenase</fullName>
    </submittedName>
</protein>
<keyword evidence="4" id="KW-0274">FAD</keyword>
<dbReference type="EMBL" id="NHRY01000231">
    <property type="protein sequence ID" value="PPQ29209.1"/>
    <property type="molecule type" value="Genomic_DNA"/>
</dbReference>
<dbReference type="GO" id="GO:0004499">
    <property type="term" value="F:N,N-dimethylaniline monooxygenase activity"/>
    <property type="evidence" value="ECO:0007669"/>
    <property type="project" value="InterPro"/>
</dbReference>
<dbReference type="PANTHER" id="PTHR43098:SF3">
    <property type="entry name" value="L-ORNITHINE N(5)-MONOOXYGENASE-RELATED"/>
    <property type="match status" value="1"/>
</dbReference>
<dbReference type="SUPFAM" id="SSF51905">
    <property type="entry name" value="FAD/NAD(P)-binding domain"/>
    <property type="match status" value="2"/>
</dbReference>
<dbReference type="InterPro" id="IPR050775">
    <property type="entry name" value="FAD-binding_Monooxygenases"/>
</dbReference>
<evidence type="ECO:0000256" key="6">
    <source>
        <dbReference type="ARBA" id="ARBA00023002"/>
    </source>
</evidence>
<dbReference type="Proteomes" id="UP000239724">
    <property type="component" value="Unassembled WGS sequence"/>
</dbReference>
<accession>A0A2S6N3M0</accession>
<keyword evidence="9" id="KW-1185">Reference proteome</keyword>
<evidence type="ECO:0000313" key="9">
    <source>
        <dbReference type="Proteomes" id="UP000239724"/>
    </source>
</evidence>
<evidence type="ECO:0000256" key="3">
    <source>
        <dbReference type="ARBA" id="ARBA00022630"/>
    </source>
</evidence>
<keyword evidence="7 8" id="KW-0503">Monooxygenase</keyword>
<dbReference type="AlphaFoldDB" id="A0A2S6N3M0"/>
<evidence type="ECO:0000256" key="2">
    <source>
        <dbReference type="ARBA" id="ARBA00010139"/>
    </source>
</evidence>
<evidence type="ECO:0000313" key="8">
    <source>
        <dbReference type="EMBL" id="PPQ29209.1"/>
    </source>
</evidence>
<dbReference type="Gene3D" id="3.50.50.60">
    <property type="entry name" value="FAD/NAD(P)-binding domain"/>
    <property type="match status" value="2"/>
</dbReference>
<gene>
    <name evidence="8" type="ORF">CCS01_22120</name>
</gene>
<evidence type="ECO:0000256" key="4">
    <source>
        <dbReference type="ARBA" id="ARBA00022827"/>
    </source>
</evidence>
<comment type="cofactor">
    <cofactor evidence="1">
        <name>FAD</name>
        <dbReference type="ChEBI" id="CHEBI:57692"/>
    </cofactor>
</comment>
<sequence>MTSVAPGAPRAFDALIIGAGFSGLYQLLCLRDRLGLSVQVLEAAGGVGGTWYWNRYPGARCDSESHAYCYSFSEELMQEWEWSERYPEQPEIMRYLNHVADRFDLKKDIRFNTRVIAAEYDEAANRWRVRTETGAAFTAKFLVTAVGCLSTANVPNIPGLDDFAGKWYHTGQWPHEGVDFTGKRVGIIGTGSTGIQAIPVIAETAAHLTVFQRTANYSVPARNAPLTPEFKQWVRDNAAEIRRVTQATPNGHPFTISERLALEIAPEERQAIYEAAWEKGGLQFRAAFQDLLVDKAANDTASAFIRGKIREIVKDPETAAKLSDIDHPYAAKRPPIDTDYFETFNRPNVTLVDVRTTPIERIVPEGIRTREGDYPLDIIVFATGFDAMTGPLLRLNIRGRNGLELAEAWAAGPRNYLGLQVAGFPNLFTVTGPGSPSVLCNMPVAIEQHVEWITACIGHMRAEGLERIEPAPEAVEAWVKQVNAAADATLLPQATHSWYLGANVPGKPRVFMPYAGGMAHYRQICADVAAKGYEGFALSR</sequence>
<comment type="caution">
    <text evidence="8">The sequence shown here is derived from an EMBL/GenBank/DDBJ whole genome shotgun (WGS) entry which is preliminary data.</text>
</comment>
<dbReference type="InterPro" id="IPR036188">
    <property type="entry name" value="FAD/NAD-bd_sf"/>
</dbReference>
<dbReference type="PANTHER" id="PTHR43098">
    <property type="entry name" value="L-ORNITHINE N(5)-MONOOXYGENASE-RELATED"/>
    <property type="match status" value="1"/>
</dbReference>
<dbReference type="OrthoDB" id="312624at2"/>
<dbReference type="RefSeq" id="WP_104520992.1">
    <property type="nucleotide sequence ID" value="NZ_NHRY01000231.1"/>
</dbReference>
<evidence type="ECO:0000256" key="1">
    <source>
        <dbReference type="ARBA" id="ARBA00001974"/>
    </source>
</evidence>
<evidence type="ECO:0000256" key="7">
    <source>
        <dbReference type="ARBA" id="ARBA00023033"/>
    </source>
</evidence>
<keyword evidence="5" id="KW-0521">NADP</keyword>
<keyword evidence="6" id="KW-0560">Oxidoreductase</keyword>
<dbReference type="Pfam" id="PF00743">
    <property type="entry name" value="FMO-like"/>
    <property type="match status" value="1"/>
</dbReference>